<keyword evidence="7 10" id="KW-1133">Transmembrane helix</keyword>
<evidence type="ECO:0000256" key="3">
    <source>
        <dbReference type="ARBA" id="ARBA00022475"/>
    </source>
</evidence>
<evidence type="ECO:0000256" key="7">
    <source>
        <dbReference type="ARBA" id="ARBA00022989"/>
    </source>
</evidence>
<dbReference type="CDD" id="cd06582">
    <property type="entry name" value="TM_PBP1_LivH_like"/>
    <property type="match status" value="1"/>
</dbReference>
<keyword evidence="4" id="KW-0997">Cell inner membrane</keyword>
<feature type="transmembrane region" description="Helical" evidence="10">
    <location>
        <begin position="141"/>
        <end position="159"/>
    </location>
</feature>
<evidence type="ECO:0000256" key="2">
    <source>
        <dbReference type="ARBA" id="ARBA00022448"/>
    </source>
</evidence>
<proteinExistence type="inferred from homology"/>
<accession>A0A397Q628</accession>
<dbReference type="GO" id="GO:0005304">
    <property type="term" value="F:L-valine transmembrane transporter activity"/>
    <property type="evidence" value="ECO:0007669"/>
    <property type="project" value="TreeGrafter"/>
</dbReference>
<dbReference type="InterPro" id="IPR001851">
    <property type="entry name" value="ABC_transp_permease"/>
</dbReference>
<keyword evidence="2" id="KW-0813">Transport</keyword>
<dbReference type="PANTHER" id="PTHR11795:SF371">
    <property type="entry name" value="HIGH-AFFINITY BRANCHED-CHAIN AMINO ACID TRANSPORT SYSTEM PERMEASE PROTEIN LIVH"/>
    <property type="match status" value="1"/>
</dbReference>
<feature type="transmembrane region" description="Helical" evidence="10">
    <location>
        <begin position="49"/>
        <end position="82"/>
    </location>
</feature>
<comment type="similarity">
    <text evidence="9">Belongs to the binding-protein-dependent transport system permease family. LivHM subfamily.</text>
</comment>
<gene>
    <name evidence="11" type="ORF">BXY53_0325</name>
</gene>
<dbReference type="GO" id="GO:1903806">
    <property type="term" value="P:L-isoleucine import across plasma membrane"/>
    <property type="evidence" value="ECO:0007669"/>
    <property type="project" value="TreeGrafter"/>
</dbReference>
<name>A0A397Q628_9HYPH</name>
<evidence type="ECO:0000256" key="10">
    <source>
        <dbReference type="SAM" id="Phobius"/>
    </source>
</evidence>
<evidence type="ECO:0000256" key="1">
    <source>
        <dbReference type="ARBA" id="ARBA00004651"/>
    </source>
</evidence>
<evidence type="ECO:0000313" key="11">
    <source>
        <dbReference type="EMBL" id="RIA55265.1"/>
    </source>
</evidence>
<feature type="transmembrane region" description="Helical" evidence="10">
    <location>
        <begin position="261"/>
        <end position="283"/>
    </location>
</feature>
<evidence type="ECO:0000313" key="12">
    <source>
        <dbReference type="Proteomes" id="UP000266273"/>
    </source>
</evidence>
<dbReference type="AlphaFoldDB" id="A0A397Q628"/>
<reference evidence="11 12" key="1">
    <citation type="submission" date="2018-08" db="EMBL/GenBank/DDBJ databases">
        <title>Genomic Encyclopedia of Archaeal and Bacterial Type Strains, Phase II (KMG-II): from individual species to whole genera.</title>
        <authorList>
            <person name="Goeker M."/>
        </authorList>
    </citation>
    <scope>NUCLEOTIDE SEQUENCE [LARGE SCALE GENOMIC DNA]</scope>
    <source>
        <strain evidence="11 12">DSM 5002</strain>
    </source>
</reference>
<dbReference type="GO" id="GO:0015188">
    <property type="term" value="F:L-isoleucine transmembrane transporter activity"/>
    <property type="evidence" value="ECO:0007669"/>
    <property type="project" value="TreeGrafter"/>
</dbReference>
<keyword evidence="5 10" id="KW-0812">Transmembrane</keyword>
<feature type="transmembrane region" description="Helical" evidence="10">
    <location>
        <begin position="221"/>
        <end position="249"/>
    </location>
</feature>
<dbReference type="EMBL" id="QXDF01000001">
    <property type="protein sequence ID" value="RIA55265.1"/>
    <property type="molecule type" value="Genomic_DNA"/>
</dbReference>
<keyword evidence="8 10" id="KW-0472">Membrane</keyword>
<keyword evidence="3" id="KW-1003">Cell membrane</keyword>
<protein>
    <submittedName>
        <fullName evidence="11">Branched-chain amino acid transport system permease protein/neutral amino acid transport system permease protein</fullName>
    </submittedName>
</protein>
<dbReference type="RefSeq" id="WP_210209114.1">
    <property type="nucleotide sequence ID" value="NZ_QXDF01000001.1"/>
</dbReference>
<dbReference type="GO" id="GO:0005886">
    <property type="term" value="C:plasma membrane"/>
    <property type="evidence" value="ECO:0007669"/>
    <property type="project" value="UniProtKB-SubCell"/>
</dbReference>
<sequence length="288" mass="30112">MIGDIIQLLIYGIVTGSILALGAIGVSLVFSILRFAHFAHGDLMTVGAYAALVIVAGLGMPIIVAAPFAVLVVAVVAIAIELSIYRPLRESSPIVLLISSFGMALILRSAVQLIWGTGNQVYASGIQLPIRVGGIAIKPDHLWIIAGTLGLIAALHVFLQYTKFGKAMRAMADNVDLARISGIPTSRVIMIAWIIAGGLAAMAGIFLAMDTRLHPVMGWQLLLPVFAAAIVGGIGRPYGAMAGGLLIGVAMEMSTMVINPAYKQAVAFALMVATLIVRPTGIFRGSSL</sequence>
<dbReference type="PANTHER" id="PTHR11795">
    <property type="entry name" value="BRANCHED-CHAIN AMINO ACID TRANSPORT SYSTEM PERMEASE PROTEIN LIVH"/>
    <property type="match status" value="1"/>
</dbReference>
<evidence type="ECO:0000256" key="8">
    <source>
        <dbReference type="ARBA" id="ARBA00023136"/>
    </source>
</evidence>
<evidence type="ECO:0000256" key="6">
    <source>
        <dbReference type="ARBA" id="ARBA00022970"/>
    </source>
</evidence>
<comment type="subcellular location">
    <subcellularLocation>
        <location evidence="1">Cell membrane</location>
        <topology evidence="1">Multi-pass membrane protein</topology>
    </subcellularLocation>
</comment>
<keyword evidence="6" id="KW-0029">Amino-acid transport</keyword>
<dbReference type="GO" id="GO:0015190">
    <property type="term" value="F:L-leucine transmembrane transporter activity"/>
    <property type="evidence" value="ECO:0007669"/>
    <property type="project" value="TreeGrafter"/>
</dbReference>
<dbReference type="GO" id="GO:0015192">
    <property type="term" value="F:L-phenylalanine transmembrane transporter activity"/>
    <property type="evidence" value="ECO:0007669"/>
    <property type="project" value="TreeGrafter"/>
</dbReference>
<evidence type="ECO:0000256" key="4">
    <source>
        <dbReference type="ARBA" id="ARBA00022519"/>
    </source>
</evidence>
<organism evidence="11 12">
    <name type="scientific">Dichotomicrobium thermohalophilum</name>
    <dbReference type="NCBI Taxonomy" id="933063"/>
    <lineage>
        <taxon>Bacteria</taxon>
        <taxon>Pseudomonadati</taxon>
        <taxon>Pseudomonadota</taxon>
        <taxon>Alphaproteobacteria</taxon>
        <taxon>Hyphomicrobiales</taxon>
        <taxon>Hyphomicrobiaceae</taxon>
        <taxon>Dichotomicrobium</taxon>
    </lineage>
</organism>
<evidence type="ECO:0000256" key="9">
    <source>
        <dbReference type="ARBA" id="ARBA00037998"/>
    </source>
</evidence>
<feature type="transmembrane region" description="Helical" evidence="10">
    <location>
        <begin position="9"/>
        <end position="37"/>
    </location>
</feature>
<feature type="transmembrane region" description="Helical" evidence="10">
    <location>
        <begin position="188"/>
        <end position="209"/>
    </location>
</feature>
<dbReference type="Proteomes" id="UP000266273">
    <property type="component" value="Unassembled WGS sequence"/>
</dbReference>
<dbReference type="InterPro" id="IPR052157">
    <property type="entry name" value="BCAA_transport_permease"/>
</dbReference>
<feature type="transmembrane region" description="Helical" evidence="10">
    <location>
        <begin position="94"/>
        <end position="115"/>
    </location>
</feature>
<comment type="caution">
    <text evidence="11">The sequence shown here is derived from an EMBL/GenBank/DDBJ whole genome shotgun (WGS) entry which is preliminary data.</text>
</comment>
<dbReference type="Pfam" id="PF02653">
    <property type="entry name" value="BPD_transp_2"/>
    <property type="match status" value="1"/>
</dbReference>
<dbReference type="GO" id="GO:0042941">
    <property type="term" value="P:D-alanine transmembrane transport"/>
    <property type="evidence" value="ECO:0007669"/>
    <property type="project" value="TreeGrafter"/>
</dbReference>
<dbReference type="GO" id="GO:0015808">
    <property type="term" value="P:L-alanine transport"/>
    <property type="evidence" value="ECO:0007669"/>
    <property type="project" value="TreeGrafter"/>
</dbReference>
<keyword evidence="12" id="KW-1185">Reference proteome</keyword>
<evidence type="ECO:0000256" key="5">
    <source>
        <dbReference type="ARBA" id="ARBA00022692"/>
    </source>
</evidence>